<accession>A0ACB9Y8N4</accession>
<proteinExistence type="predicted"/>
<name>A0ACB9Y8N4_PLABR</name>
<sequence>MLIFFTKDFIFTCLIWAFKYSDESPNYYKSLNKEMNRNNILNVKFNRLLCSETRSSVEDKYKFSKEKKMI</sequence>
<keyword evidence="2" id="KW-1185">Reference proteome</keyword>
<evidence type="ECO:0000313" key="1">
    <source>
        <dbReference type="EMBL" id="KAI4837492.1"/>
    </source>
</evidence>
<protein>
    <submittedName>
        <fullName evidence="1">Uncharacterized protein</fullName>
    </submittedName>
</protein>
<dbReference type="Proteomes" id="UP001056978">
    <property type="component" value="Chromosome 11"/>
</dbReference>
<organism evidence="1 2">
    <name type="scientific">Plasmodium brasilianum</name>
    <dbReference type="NCBI Taxonomy" id="5824"/>
    <lineage>
        <taxon>Eukaryota</taxon>
        <taxon>Sar</taxon>
        <taxon>Alveolata</taxon>
        <taxon>Apicomplexa</taxon>
        <taxon>Aconoidasida</taxon>
        <taxon>Haemosporida</taxon>
        <taxon>Plasmodiidae</taxon>
        <taxon>Plasmodium</taxon>
        <taxon>Plasmodium (Plasmodium)</taxon>
    </lineage>
</organism>
<evidence type="ECO:0000313" key="2">
    <source>
        <dbReference type="Proteomes" id="UP001056978"/>
    </source>
</evidence>
<dbReference type="EMBL" id="CM043779">
    <property type="protein sequence ID" value="KAI4837492.1"/>
    <property type="molecule type" value="Genomic_DNA"/>
</dbReference>
<gene>
    <name evidence="1" type="ORF">MKS88_003966</name>
</gene>
<reference evidence="1" key="1">
    <citation type="submission" date="2022-06" db="EMBL/GenBank/DDBJ databases">
        <title>The First Complete Genome of the Simian Malaria Parasite Plasmodium brasilianum.</title>
        <authorList>
            <person name="Bajic M."/>
            <person name="Ravishankar S."/>
        </authorList>
    </citation>
    <scope>NUCLEOTIDE SEQUENCE</scope>
    <source>
        <strain evidence="1">Bolivian I</strain>
    </source>
</reference>
<comment type="caution">
    <text evidence="1">The sequence shown here is derived from an EMBL/GenBank/DDBJ whole genome shotgun (WGS) entry which is preliminary data.</text>
</comment>